<evidence type="ECO:0000313" key="4">
    <source>
        <dbReference type="Proteomes" id="UP001523216"/>
    </source>
</evidence>
<name>A0ABT0Y5X8_9ACTN</name>
<dbReference type="Gene3D" id="3.40.50.620">
    <property type="entry name" value="HUPs"/>
    <property type="match status" value="2"/>
</dbReference>
<dbReference type="InterPro" id="IPR014729">
    <property type="entry name" value="Rossmann-like_a/b/a_fold"/>
</dbReference>
<dbReference type="SUPFAM" id="SSF52402">
    <property type="entry name" value="Adenine nucleotide alpha hydrolases-like"/>
    <property type="match status" value="2"/>
</dbReference>
<dbReference type="PANTHER" id="PTHR46268">
    <property type="entry name" value="STRESS RESPONSE PROTEIN NHAX"/>
    <property type="match status" value="1"/>
</dbReference>
<dbReference type="PANTHER" id="PTHR46268:SF6">
    <property type="entry name" value="UNIVERSAL STRESS PROTEIN UP12"/>
    <property type="match status" value="1"/>
</dbReference>
<evidence type="ECO:0000313" key="3">
    <source>
        <dbReference type="EMBL" id="MCM4081270.1"/>
    </source>
</evidence>
<gene>
    <name evidence="3" type="ORF">LXN57_27215</name>
</gene>
<organism evidence="3 4">
    <name type="scientific">Paractinoplanes hotanensis</name>
    <dbReference type="NCBI Taxonomy" id="2906497"/>
    <lineage>
        <taxon>Bacteria</taxon>
        <taxon>Bacillati</taxon>
        <taxon>Actinomycetota</taxon>
        <taxon>Actinomycetes</taxon>
        <taxon>Micromonosporales</taxon>
        <taxon>Micromonosporaceae</taxon>
        <taxon>Paractinoplanes</taxon>
    </lineage>
</organism>
<evidence type="ECO:0000259" key="2">
    <source>
        <dbReference type="Pfam" id="PF00582"/>
    </source>
</evidence>
<dbReference type="EMBL" id="JAMQOL010000038">
    <property type="protein sequence ID" value="MCM4081270.1"/>
    <property type="molecule type" value="Genomic_DNA"/>
</dbReference>
<dbReference type="Proteomes" id="UP001523216">
    <property type="component" value="Unassembled WGS sequence"/>
</dbReference>
<sequence length="304" mass="31922">MWGRWVTVQSPRSVPVVVGVDGSPSSLSATLLAARHAAAYECPLHIVHAFNWLPRRPAPIDAGWRGTDTETVTGPGATAKDVIRRAVSAAHTAAPGVVITTRLLEGAATSTLLREARLAALIAVGDGGLSTRVCLPTHSVAVHIAARAACSVLVARSAAPSGGPIVVGVNGSPSSERALDFAFDLAARRRAELVVVRASMPIPGAGTRDYDELRVLVDLVAPREDKYRLTARVRLQRGEPEAVLVAASTRARLIIIGARGRQPYRGLLGSAAQTLLHHSPAPIILVRGLMRARLEGPRAVVPTG</sequence>
<dbReference type="CDD" id="cd00293">
    <property type="entry name" value="USP-like"/>
    <property type="match status" value="1"/>
</dbReference>
<feature type="domain" description="UspA" evidence="2">
    <location>
        <begin position="164"/>
        <end position="287"/>
    </location>
</feature>
<dbReference type="PRINTS" id="PR01438">
    <property type="entry name" value="UNVRSLSTRESS"/>
</dbReference>
<dbReference type="InterPro" id="IPR006015">
    <property type="entry name" value="Universal_stress_UspA"/>
</dbReference>
<protein>
    <submittedName>
        <fullName evidence="3">Universal stress protein</fullName>
    </submittedName>
</protein>
<keyword evidence="4" id="KW-1185">Reference proteome</keyword>
<proteinExistence type="inferred from homology"/>
<feature type="domain" description="UspA" evidence="2">
    <location>
        <begin position="16"/>
        <end position="156"/>
    </location>
</feature>
<dbReference type="InterPro" id="IPR006016">
    <property type="entry name" value="UspA"/>
</dbReference>
<comment type="similarity">
    <text evidence="1">Belongs to the universal stress protein A family.</text>
</comment>
<accession>A0ABT0Y5X8</accession>
<reference evidence="3 4" key="1">
    <citation type="submission" date="2022-06" db="EMBL/GenBank/DDBJ databases">
        <title>Actinoplanes abujensis sp. nov., isolated from Nigerian arid soil.</title>
        <authorList>
            <person name="Ding P."/>
        </authorList>
    </citation>
    <scope>NUCLEOTIDE SEQUENCE [LARGE SCALE GENOMIC DNA]</scope>
    <source>
        <strain evidence="4">TRM88002</strain>
    </source>
</reference>
<dbReference type="RefSeq" id="WP_251801064.1">
    <property type="nucleotide sequence ID" value="NZ_JAMQOL010000038.1"/>
</dbReference>
<dbReference type="Pfam" id="PF00582">
    <property type="entry name" value="Usp"/>
    <property type="match status" value="2"/>
</dbReference>
<evidence type="ECO:0000256" key="1">
    <source>
        <dbReference type="ARBA" id="ARBA00008791"/>
    </source>
</evidence>
<comment type="caution">
    <text evidence="3">The sequence shown here is derived from an EMBL/GenBank/DDBJ whole genome shotgun (WGS) entry which is preliminary data.</text>
</comment>